<keyword evidence="3" id="KW-1185">Reference proteome</keyword>
<dbReference type="Proteomes" id="UP000007431">
    <property type="component" value="Unassembled WGS sequence"/>
</dbReference>
<feature type="compositionally biased region" description="Polar residues" evidence="1">
    <location>
        <begin position="1"/>
        <end position="20"/>
    </location>
</feature>
<proteinExistence type="predicted"/>
<reference evidence="2 3" key="1">
    <citation type="journal article" date="2010" name="Nat. Biotechnol.">
        <title>Genome sequence of the model mushroom Schizophyllum commune.</title>
        <authorList>
            <person name="Ohm R.A."/>
            <person name="de Jong J.F."/>
            <person name="Lugones L.G."/>
            <person name="Aerts A."/>
            <person name="Kothe E."/>
            <person name="Stajich J.E."/>
            <person name="de Vries R.P."/>
            <person name="Record E."/>
            <person name="Levasseur A."/>
            <person name="Baker S.E."/>
            <person name="Bartholomew K.A."/>
            <person name="Coutinho P.M."/>
            <person name="Erdmann S."/>
            <person name="Fowler T.J."/>
            <person name="Gathman A.C."/>
            <person name="Lombard V."/>
            <person name="Henrissat B."/>
            <person name="Knabe N."/>
            <person name="Kuees U."/>
            <person name="Lilly W.W."/>
            <person name="Lindquist E."/>
            <person name="Lucas S."/>
            <person name="Magnuson J.K."/>
            <person name="Piumi F."/>
            <person name="Raudaskoski M."/>
            <person name="Salamov A."/>
            <person name="Schmutz J."/>
            <person name="Schwarze F.W.M.R."/>
            <person name="vanKuyk P.A."/>
            <person name="Horton J.S."/>
            <person name="Grigoriev I.V."/>
            <person name="Woesten H.A.B."/>
        </authorList>
    </citation>
    <scope>NUCLEOTIDE SEQUENCE [LARGE SCALE GENOMIC DNA]</scope>
    <source>
        <strain evidence="3">H4-8 / FGSC 9210</strain>
    </source>
</reference>
<dbReference type="EMBL" id="GL377303">
    <property type="protein sequence ID" value="EFJ00264.1"/>
    <property type="molecule type" value="Genomic_DNA"/>
</dbReference>
<evidence type="ECO:0000313" key="3">
    <source>
        <dbReference type="Proteomes" id="UP000007431"/>
    </source>
</evidence>
<gene>
    <name evidence="2" type="ORF">SCHCODRAFT_10502</name>
</gene>
<evidence type="ECO:0000313" key="2">
    <source>
        <dbReference type="EMBL" id="EFJ00264.1"/>
    </source>
</evidence>
<organism evidence="3">
    <name type="scientific">Schizophyllum commune (strain H4-8 / FGSC 9210)</name>
    <name type="common">Split gill fungus</name>
    <dbReference type="NCBI Taxonomy" id="578458"/>
    <lineage>
        <taxon>Eukaryota</taxon>
        <taxon>Fungi</taxon>
        <taxon>Dikarya</taxon>
        <taxon>Basidiomycota</taxon>
        <taxon>Agaricomycotina</taxon>
        <taxon>Agaricomycetes</taxon>
        <taxon>Agaricomycetidae</taxon>
        <taxon>Agaricales</taxon>
        <taxon>Schizophyllaceae</taxon>
        <taxon>Schizophyllum</taxon>
    </lineage>
</organism>
<sequence length="138" mass="14956">MTAKTSSASSEFVFPRSSSPAKEDLRANAHPYAIKTTSTGILSRSNSSPQHPPSHYKSSHHYVPAAPKKSERPARIHGHRYSRSLTSDSPRPLPAPPVSDSEDNASPIKAHDCPPRQVRRGFAAAQTRGQGYRAVCEG</sequence>
<dbReference type="VEuPathDB" id="FungiDB:SCHCODRAFT_02524962"/>
<protein>
    <submittedName>
        <fullName evidence="2">Expressed protein</fullName>
    </submittedName>
</protein>
<dbReference type="HOGENOM" id="CLU_1856446_0_0_1"/>
<accession>D8PWS5</accession>
<feature type="compositionally biased region" description="Low complexity" evidence="1">
    <location>
        <begin position="47"/>
        <end position="64"/>
    </location>
</feature>
<dbReference type="AlphaFoldDB" id="D8PWS5"/>
<dbReference type="InParanoid" id="D8PWS5"/>
<feature type="region of interest" description="Disordered" evidence="1">
    <location>
        <begin position="1"/>
        <end position="117"/>
    </location>
</feature>
<name>D8PWS5_SCHCM</name>
<evidence type="ECO:0000256" key="1">
    <source>
        <dbReference type="SAM" id="MobiDB-lite"/>
    </source>
</evidence>
<feature type="compositionally biased region" description="Polar residues" evidence="1">
    <location>
        <begin position="35"/>
        <end position="46"/>
    </location>
</feature>